<evidence type="ECO:0000313" key="1">
    <source>
        <dbReference type="EMBL" id="KAE8307953.1"/>
    </source>
</evidence>
<dbReference type="EMBL" id="ML738394">
    <property type="protein sequence ID" value="KAE8307953.1"/>
    <property type="molecule type" value="Genomic_DNA"/>
</dbReference>
<name>A0A5N6VHY5_9EURO</name>
<gene>
    <name evidence="1" type="ORF">BDV41DRAFT_583974</name>
</gene>
<dbReference type="AlphaFoldDB" id="A0A5N6VHY5"/>
<organism evidence="1 2">
    <name type="scientific">Aspergillus transmontanensis</name>
    <dbReference type="NCBI Taxonomy" id="1034304"/>
    <lineage>
        <taxon>Eukaryota</taxon>
        <taxon>Fungi</taxon>
        <taxon>Dikarya</taxon>
        <taxon>Ascomycota</taxon>
        <taxon>Pezizomycotina</taxon>
        <taxon>Eurotiomycetes</taxon>
        <taxon>Eurotiomycetidae</taxon>
        <taxon>Eurotiales</taxon>
        <taxon>Aspergillaceae</taxon>
        <taxon>Aspergillus</taxon>
        <taxon>Aspergillus subgen. Circumdati</taxon>
    </lineage>
</organism>
<reference evidence="2" key="1">
    <citation type="submission" date="2019-04" db="EMBL/GenBank/DDBJ databases">
        <title>Friends and foes A comparative genomics studyof 23 Aspergillus species from section Flavi.</title>
        <authorList>
            <consortium name="DOE Joint Genome Institute"/>
            <person name="Kjaerbolling I."/>
            <person name="Vesth T."/>
            <person name="Frisvad J.C."/>
            <person name="Nybo J.L."/>
            <person name="Theobald S."/>
            <person name="Kildgaard S."/>
            <person name="Isbrandt T."/>
            <person name="Kuo A."/>
            <person name="Sato A."/>
            <person name="Lyhne E.K."/>
            <person name="Kogle M.E."/>
            <person name="Wiebenga A."/>
            <person name="Kun R.S."/>
            <person name="Lubbers R.J."/>
            <person name="Makela M.R."/>
            <person name="Barry K."/>
            <person name="Chovatia M."/>
            <person name="Clum A."/>
            <person name="Daum C."/>
            <person name="Haridas S."/>
            <person name="He G."/>
            <person name="LaButti K."/>
            <person name="Lipzen A."/>
            <person name="Mondo S."/>
            <person name="Riley R."/>
            <person name="Salamov A."/>
            <person name="Simmons B.A."/>
            <person name="Magnuson J.K."/>
            <person name="Henrissat B."/>
            <person name="Mortensen U.H."/>
            <person name="Larsen T.O."/>
            <person name="Devries R.P."/>
            <person name="Grigoriev I.V."/>
            <person name="Machida M."/>
            <person name="Baker S.E."/>
            <person name="Andersen M.R."/>
        </authorList>
    </citation>
    <scope>NUCLEOTIDE SEQUENCE [LARGE SCALE GENOMIC DNA]</scope>
    <source>
        <strain evidence="2">CBS 130015</strain>
    </source>
</reference>
<accession>A0A5N6VHY5</accession>
<proteinExistence type="predicted"/>
<keyword evidence="2" id="KW-1185">Reference proteome</keyword>
<dbReference type="Proteomes" id="UP000325433">
    <property type="component" value="Unassembled WGS sequence"/>
</dbReference>
<evidence type="ECO:0000313" key="2">
    <source>
        <dbReference type="Proteomes" id="UP000325433"/>
    </source>
</evidence>
<sequence length="143" mass="16528">MMDCLASIWGGIKLWLWPMGRSVQRDEVRISHLHCRPQGLTTVQVLIFVDAERGPDDLVVTFHRNQFQDRLPWNEFKSLGPPAATAVVKAGWKFVALEQIAESIRARRFDEKELDKLRNEARDECKRISIRKPSDPVSVFEID</sequence>
<protein>
    <submittedName>
        <fullName evidence="1">Uncharacterized protein</fullName>
    </submittedName>
</protein>